<accession>A0A7J6WE02</accession>
<organism evidence="1 2">
    <name type="scientific">Thalictrum thalictroides</name>
    <name type="common">Rue-anemone</name>
    <name type="synonym">Anemone thalictroides</name>
    <dbReference type="NCBI Taxonomy" id="46969"/>
    <lineage>
        <taxon>Eukaryota</taxon>
        <taxon>Viridiplantae</taxon>
        <taxon>Streptophyta</taxon>
        <taxon>Embryophyta</taxon>
        <taxon>Tracheophyta</taxon>
        <taxon>Spermatophyta</taxon>
        <taxon>Magnoliopsida</taxon>
        <taxon>Ranunculales</taxon>
        <taxon>Ranunculaceae</taxon>
        <taxon>Thalictroideae</taxon>
        <taxon>Thalictrum</taxon>
    </lineage>
</organism>
<evidence type="ECO:0000313" key="2">
    <source>
        <dbReference type="Proteomes" id="UP000554482"/>
    </source>
</evidence>
<protein>
    <submittedName>
        <fullName evidence="1">Uncharacterized protein</fullName>
    </submittedName>
</protein>
<keyword evidence="2" id="KW-1185">Reference proteome</keyword>
<dbReference type="AlphaFoldDB" id="A0A7J6WE02"/>
<gene>
    <name evidence="1" type="ORF">FRX31_014808</name>
</gene>
<dbReference type="OrthoDB" id="1913984at2759"/>
<reference evidence="1 2" key="1">
    <citation type="submission" date="2020-06" db="EMBL/GenBank/DDBJ databases">
        <title>Transcriptomic and genomic resources for Thalictrum thalictroides and T. hernandezii: Facilitating candidate gene discovery in an emerging model plant lineage.</title>
        <authorList>
            <person name="Arias T."/>
            <person name="Riano-Pachon D.M."/>
            <person name="Di Stilio V.S."/>
        </authorList>
    </citation>
    <scope>NUCLEOTIDE SEQUENCE [LARGE SCALE GENOMIC DNA]</scope>
    <source>
        <strain evidence="2">cv. WT478/WT964</strain>
        <tissue evidence="1">Leaves</tissue>
    </source>
</reference>
<dbReference type="Proteomes" id="UP000554482">
    <property type="component" value="Unassembled WGS sequence"/>
</dbReference>
<dbReference type="PANTHER" id="PTHR15827">
    <property type="entry name" value="CYCLIN-DEPENDENT KINASE 2-INTERACTING PROTEIN"/>
    <property type="match status" value="1"/>
</dbReference>
<dbReference type="PANTHER" id="PTHR15827:SF2">
    <property type="entry name" value="CYCLIN-DEPENDENT KINASE 2-INTERACTING PROTEIN"/>
    <property type="match status" value="1"/>
</dbReference>
<sequence>MQTPNACTQSSESEEAKLLRNLNLNLNSSSPSPSSRLWRPAAQRNLRNQWMKLVSHKQKWVSASSSGRSHATSLVNAHLSERYVPSMDLGVLKDMPNIRQKTCMKLAQQQELYRNDLLASYKDMVGVVSHMVNDSRSMRCYMKAGSPLIKFSSYSEDKNDLGDGGCIPVFTFWSIPYHEKLAEELVQMFASELILKRLLVLEFLSVSCEEQQIYTLSWSDEIYSGEYEDLISCSLYCEKTCQPIPPQINGREKSESPFTVQSNIWKDEKVLQVYLTTWFVEVNIDTHRVEDIFSIVGEEMHVTLS</sequence>
<evidence type="ECO:0000313" key="1">
    <source>
        <dbReference type="EMBL" id="KAF5195609.1"/>
    </source>
</evidence>
<name>A0A7J6WE02_THATH</name>
<comment type="caution">
    <text evidence="1">The sequence shown here is derived from an EMBL/GenBank/DDBJ whole genome shotgun (WGS) entry which is preliminary data.</text>
</comment>
<proteinExistence type="predicted"/>
<dbReference type="EMBL" id="JABWDY010017073">
    <property type="protein sequence ID" value="KAF5195609.1"/>
    <property type="molecule type" value="Genomic_DNA"/>
</dbReference>